<dbReference type="STRING" id="926571.NVIE_003120"/>
<dbReference type="EMBL" id="CP007536">
    <property type="protein sequence ID" value="AIC14502.1"/>
    <property type="molecule type" value="Genomic_DNA"/>
</dbReference>
<evidence type="ECO:0000259" key="5">
    <source>
        <dbReference type="PROSITE" id="PS50975"/>
    </source>
</evidence>
<reference evidence="6 7" key="1">
    <citation type="journal article" date="2014" name="Int. J. Syst. Evol. Microbiol.">
        <title>Nitrososphaera viennensis gen. nov., sp. nov., an aerobic and mesophilic, ammonia-oxidizing archaeon from soil and a member of the archaeal phylum Thaumarchaeota.</title>
        <authorList>
            <person name="Stieglmeier M."/>
            <person name="Klingl A."/>
            <person name="Alves R.J."/>
            <person name="Rittmann S.K."/>
            <person name="Melcher M."/>
            <person name="Leisch N."/>
            <person name="Schleper C."/>
        </authorList>
    </citation>
    <scope>NUCLEOTIDE SEQUENCE [LARGE SCALE GENOMIC DNA]</scope>
    <source>
        <strain evidence="6">EN76</strain>
    </source>
</reference>
<dbReference type="SUPFAM" id="SSF52210">
    <property type="entry name" value="Succinyl-CoA synthetase domains"/>
    <property type="match status" value="2"/>
</dbReference>
<proteinExistence type="predicted"/>
<dbReference type="InterPro" id="IPR032875">
    <property type="entry name" value="Succ_CoA_lig_flav_dom"/>
</dbReference>
<dbReference type="InterPro" id="IPR013815">
    <property type="entry name" value="ATP_grasp_subdomain_1"/>
</dbReference>
<dbReference type="PANTHER" id="PTHR43334">
    <property type="entry name" value="ACETATE--COA LIGASE [ADP-FORMING]"/>
    <property type="match status" value="1"/>
</dbReference>
<evidence type="ECO:0000256" key="2">
    <source>
        <dbReference type="ARBA" id="ARBA00022741"/>
    </source>
</evidence>
<dbReference type="NCBIfam" id="NF045492">
    <property type="entry name" value="HydPropCoALig"/>
    <property type="match status" value="1"/>
</dbReference>
<dbReference type="PANTHER" id="PTHR43334:SF1">
    <property type="entry name" value="3-HYDROXYPROPIONATE--COA LIGASE [ADP-FORMING]"/>
    <property type="match status" value="1"/>
</dbReference>
<dbReference type="RefSeq" id="WP_075053708.1">
    <property type="nucleotide sequence ID" value="NZ_CP007536.1"/>
</dbReference>
<gene>
    <name evidence="6" type="ORF">NVIE_003120</name>
</gene>
<dbReference type="Proteomes" id="UP000027093">
    <property type="component" value="Chromosome"/>
</dbReference>
<name>A0A060HMT2_9ARCH</name>
<dbReference type="SUPFAM" id="SSF56059">
    <property type="entry name" value="Glutathione synthetase ATP-binding domain-like"/>
    <property type="match status" value="1"/>
</dbReference>
<evidence type="ECO:0000256" key="1">
    <source>
        <dbReference type="ARBA" id="ARBA00022598"/>
    </source>
</evidence>
<keyword evidence="7" id="KW-1185">Reference proteome</keyword>
<accession>A0A060HMT2</accession>
<dbReference type="GO" id="GO:0005524">
    <property type="term" value="F:ATP binding"/>
    <property type="evidence" value="ECO:0007669"/>
    <property type="project" value="UniProtKB-UniRule"/>
</dbReference>
<dbReference type="GO" id="GO:0046872">
    <property type="term" value="F:metal ion binding"/>
    <property type="evidence" value="ECO:0007669"/>
    <property type="project" value="InterPro"/>
</dbReference>
<keyword evidence="2 4" id="KW-0547">Nucleotide-binding</keyword>
<dbReference type="SUPFAM" id="SSF51735">
    <property type="entry name" value="NAD(P)-binding Rossmann-fold domains"/>
    <property type="match status" value="1"/>
</dbReference>
<organism evidence="6 7">
    <name type="scientific">Nitrososphaera viennensis EN76</name>
    <dbReference type="NCBI Taxonomy" id="926571"/>
    <lineage>
        <taxon>Archaea</taxon>
        <taxon>Nitrososphaerota</taxon>
        <taxon>Nitrososphaeria</taxon>
        <taxon>Nitrososphaerales</taxon>
        <taxon>Nitrososphaeraceae</taxon>
        <taxon>Nitrososphaera</taxon>
    </lineage>
</organism>
<dbReference type="Gene3D" id="3.30.470.20">
    <property type="entry name" value="ATP-grasp fold, B domain"/>
    <property type="match status" value="1"/>
</dbReference>
<sequence>MANQKVQKIFDDVFATKEKVITEELAKQVLTEYGVKVPPYALVTSEADAAGKAKAMGFPLVAKIVSPEILHKTDVKGVKVGLQNEAQVKDAFSDMHGRLSKQYNTVKGVLLEKMVPPGAELIVGLQNDPQFGPIIMVGIGGIYTEVFKDVAFRVLPITKQDALDMINDLKGKKILEGFRGAAPVDKDMIANALVSIGNLGTEMASYYESIDFNPVIFYEKDYYVVDAKIILRQAVDANAVSRAQPDSSYMDLFFNAKSIALIGASPEAGKVGNSVLESMVKHDYKGKVFPVNAKGYPEIMGIKAYKSLDDISENVELVVVTVDLKFVPDLMRSAAKKGIHNFVVISGGGKELGGERAAIEAEVKKLSRELKIRIIGPNCIGMFNGANRLDCAFQGHARMLRPKNGNVAFLSQSGTVGIAFMESSDVFGMSKMISYGNRSDVDEADMIWYLSEDPNTKVIGLYVEGLGDGRKFMNTAKKVITERKKPIVVFKNGRSARGAKQAASHTGSLGGSYGVVKGALDQAGIIGADSYEELTAALKALNWQPVPKGSRVAMVTNGAGPIIAAIDNFERLGLQVAELSDQTKKAFKEHYPATYVIGNPCDITGSANADDYRFAIQAFMDDPNVDIIMPWFVFQDDPLEETIVDVLASFQKQKKKPILIGAMGGPFTRNISKRIEDANVPVYHSVIEWVTAAGAMARWAKVSGAAK</sequence>
<dbReference type="InterPro" id="IPR043938">
    <property type="entry name" value="Ligase_CoA_dom"/>
</dbReference>
<dbReference type="InterPro" id="IPR053579">
    <property type="entry name" value="3HP/4HB_CoA_Ligase"/>
</dbReference>
<dbReference type="GO" id="GO:0043758">
    <property type="term" value="F:acetate-CoA ligase (ADP-forming) activity"/>
    <property type="evidence" value="ECO:0007669"/>
    <property type="project" value="InterPro"/>
</dbReference>
<dbReference type="InterPro" id="IPR051538">
    <property type="entry name" value="Acyl-CoA_Synth/Transferase"/>
</dbReference>
<feature type="domain" description="ATP-grasp" evidence="5">
    <location>
        <begin position="27"/>
        <end position="63"/>
    </location>
</feature>
<dbReference type="InterPro" id="IPR036291">
    <property type="entry name" value="NAD(P)-bd_dom_sf"/>
</dbReference>
<dbReference type="Pfam" id="PF13380">
    <property type="entry name" value="CoA_binding_2"/>
    <property type="match status" value="1"/>
</dbReference>
<dbReference type="InterPro" id="IPR011761">
    <property type="entry name" value="ATP-grasp"/>
</dbReference>
<dbReference type="AlphaFoldDB" id="A0A060HMT2"/>
<protein>
    <submittedName>
        <fullName evidence="6">CoA-binding protein</fullName>
    </submittedName>
</protein>
<evidence type="ECO:0000256" key="3">
    <source>
        <dbReference type="ARBA" id="ARBA00022840"/>
    </source>
</evidence>
<evidence type="ECO:0000256" key="4">
    <source>
        <dbReference type="PROSITE-ProRule" id="PRU00409"/>
    </source>
</evidence>
<dbReference type="Pfam" id="PF13549">
    <property type="entry name" value="ATP-grasp_5"/>
    <property type="match status" value="1"/>
</dbReference>
<dbReference type="GeneID" id="74945571"/>
<dbReference type="Pfam" id="PF13607">
    <property type="entry name" value="Succ_CoA_lig"/>
    <property type="match status" value="1"/>
</dbReference>
<evidence type="ECO:0000313" key="7">
    <source>
        <dbReference type="Proteomes" id="UP000027093"/>
    </source>
</evidence>
<dbReference type="Gene3D" id="3.40.50.720">
    <property type="entry name" value="NAD(P)-binding Rossmann-like Domain"/>
    <property type="match status" value="1"/>
</dbReference>
<keyword evidence="3 4" id="KW-0067">ATP-binding</keyword>
<dbReference type="InterPro" id="IPR016102">
    <property type="entry name" value="Succinyl-CoA_synth-like"/>
</dbReference>
<evidence type="ECO:0000313" key="6">
    <source>
        <dbReference type="EMBL" id="AIC14502.1"/>
    </source>
</evidence>
<dbReference type="Pfam" id="PF19045">
    <property type="entry name" value="Ligase_CoA_2"/>
    <property type="match status" value="1"/>
</dbReference>
<keyword evidence="1" id="KW-0436">Ligase</keyword>
<dbReference type="Gene3D" id="3.30.1490.20">
    <property type="entry name" value="ATP-grasp fold, A domain"/>
    <property type="match status" value="1"/>
</dbReference>
<dbReference type="OrthoDB" id="18103at2157"/>
<dbReference type="KEGG" id="nvn:NVIE_003120"/>
<dbReference type="PROSITE" id="PS50975">
    <property type="entry name" value="ATP_GRASP"/>
    <property type="match status" value="1"/>
</dbReference>
<dbReference type="HOGENOM" id="CLU_007415_2_2_2"/>
<dbReference type="Gene3D" id="3.40.50.261">
    <property type="entry name" value="Succinyl-CoA synthetase domains"/>
    <property type="match status" value="2"/>
</dbReference>
<dbReference type="SMART" id="SM00881">
    <property type="entry name" value="CoA_binding"/>
    <property type="match status" value="1"/>
</dbReference>
<dbReference type="InterPro" id="IPR003781">
    <property type="entry name" value="CoA-bd"/>
</dbReference>